<dbReference type="InterPro" id="IPR012867">
    <property type="entry name" value="DUF1648"/>
</dbReference>
<dbReference type="AlphaFoldDB" id="A0A2T0BDJ3"/>
<reference evidence="3 4" key="1">
    <citation type="submission" date="2018-03" db="EMBL/GenBank/DDBJ databases">
        <title>Genome sequence of Clostridium vincentii DSM 10228.</title>
        <authorList>
            <person name="Poehlein A."/>
            <person name="Daniel R."/>
        </authorList>
    </citation>
    <scope>NUCLEOTIDE SEQUENCE [LARGE SCALE GENOMIC DNA]</scope>
    <source>
        <strain evidence="3 4">DSM 10228</strain>
    </source>
</reference>
<dbReference type="RefSeq" id="WP_170065649.1">
    <property type="nucleotide sequence ID" value="NZ_PVXQ01000023.1"/>
</dbReference>
<feature type="transmembrane region" description="Helical" evidence="1">
    <location>
        <begin position="12"/>
        <end position="32"/>
    </location>
</feature>
<dbReference type="EMBL" id="PVXQ01000023">
    <property type="protein sequence ID" value="PRR81877.1"/>
    <property type="molecule type" value="Genomic_DNA"/>
</dbReference>
<feature type="transmembrane region" description="Helical" evidence="1">
    <location>
        <begin position="57"/>
        <end position="77"/>
    </location>
</feature>
<keyword evidence="1" id="KW-0812">Transmembrane</keyword>
<protein>
    <recommendedName>
        <fullName evidence="2">DUF1648 domain-containing protein</fullName>
    </recommendedName>
</protein>
<feature type="domain" description="DUF1648" evidence="2">
    <location>
        <begin position="18"/>
        <end position="64"/>
    </location>
</feature>
<keyword evidence="1" id="KW-0472">Membrane</keyword>
<feature type="transmembrane region" description="Helical" evidence="1">
    <location>
        <begin position="98"/>
        <end position="117"/>
    </location>
</feature>
<feature type="transmembrane region" description="Helical" evidence="1">
    <location>
        <begin position="129"/>
        <end position="148"/>
    </location>
</feature>
<evidence type="ECO:0000313" key="3">
    <source>
        <dbReference type="EMBL" id="PRR81877.1"/>
    </source>
</evidence>
<keyword evidence="1" id="KW-1133">Transmembrane helix</keyword>
<proteinExistence type="predicted"/>
<name>A0A2T0BDJ3_9CLOT</name>
<dbReference type="Proteomes" id="UP000239471">
    <property type="component" value="Unassembled WGS sequence"/>
</dbReference>
<gene>
    <name evidence="3" type="ORF">CLVI_22230</name>
</gene>
<sequence>MKLKYTKFQIALEIIALLLIIWMIIFICTQWNKLPDQIPAHYNAMGEPNRWGDKIEIIIAPIISILLYATITIASFFPKTWNVPVRVTDSNKEVVYRYTRNLLILIKVEVIGMFFYTTYYTATSQSLSAYSMPVLLFIILGTPIYFIIRICRIEKKKWYDNR</sequence>
<organism evidence="3 4">
    <name type="scientific">Clostridium vincentii</name>
    <dbReference type="NCBI Taxonomy" id="52704"/>
    <lineage>
        <taxon>Bacteria</taxon>
        <taxon>Bacillati</taxon>
        <taxon>Bacillota</taxon>
        <taxon>Clostridia</taxon>
        <taxon>Eubacteriales</taxon>
        <taxon>Clostridiaceae</taxon>
        <taxon>Clostridium</taxon>
    </lineage>
</organism>
<comment type="caution">
    <text evidence="3">The sequence shown here is derived from an EMBL/GenBank/DDBJ whole genome shotgun (WGS) entry which is preliminary data.</text>
</comment>
<evidence type="ECO:0000313" key="4">
    <source>
        <dbReference type="Proteomes" id="UP000239471"/>
    </source>
</evidence>
<evidence type="ECO:0000259" key="2">
    <source>
        <dbReference type="Pfam" id="PF07853"/>
    </source>
</evidence>
<keyword evidence="4" id="KW-1185">Reference proteome</keyword>
<evidence type="ECO:0000256" key="1">
    <source>
        <dbReference type="SAM" id="Phobius"/>
    </source>
</evidence>
<dbReference type="Pfam" id="PF07853">
    <property type="entry name" value="DUF1648"/>
    <property type="match status" value="1"/>
</dbReference>
<accession>A0A2T0BDJ3</accession>